<sequence length="211" mass="22180">MTLLSALEALLLVTALSTDAFVASFAYGTNQIDIPRSSVTVISLICSGILGVALVAGSVLQPFLPAGLTKAVCFSILLILGLVKLFDSSVKSFIRRHKGVRRELSFSVSQLRCILSIYADPEVADWDCSRQLSPGEASSLAVALSLDGLAVGFGAGLGDAGVLEAVFFSLLLGALAVKLGCWLGKKAAKRFQLNLSWLGGAMLIVLAFFKL</sequence>
<evidence type="ECO:0000256" key="2">
    <source>
        <dbReference type="ARBA" id="ARBA00022692"/>
    </source>
</evidence>
<gene>
    <name evidence="6" type="primary">ytaF</name>
    <name evidence="6" type="ORF">H8711_01700</name>
</gene>
<keyword evidence="2 5" id="KW-0812">Transmembrane</keyword>
<dbReference type="Proteomes" id="UP000653127">
    <property type="component" value="Unassembled WGS sequence"/>
</dbReference>
<keyword evidence="1" id="KW-1003">Cell membrane</keyword>
<evidence type="ECO:0000256" key="1">
    <source>
        <dbReference type="ARBA" id="ARBA00022475"/>
    </source>
</evidence>
<dbReference type="InterPro" id="IPR014205">
    <property type="entry name" value="Spore_YtaF"/>
</dbReference>
<evidence type="ECO:0000256" key="3">
    <source>
        <dbReference type="ARBA" id="ARBA00022989"/>
    </source>
</evidence>
<dbReference type="Pfam" id="PF02659">
    <property type="entry name" value="Mntp"/>
    <property type="match status" value="1"/>
</dbReference>
<keyword evidence="4 5" id="KW-0472">Membrane</keyword>
<feature type="transmembrane region" description="Helical" evidence="5">
    <location>
        <begin position="139"/>
        <end position="157"/>
    </location>
</feature>
<evidence type="ECO:0000256" key="5">
    <source>
        <dbReference type="SAM" id="Phobius"/>
    </source>
</evidence>
<dbReference type="EMBL" id="JACRST010000001">
    <property type="protein sequence ID" value="MBC8545652.1"/>
    <property type="molecule type" value="Genomic_DNA"/>
</dbReference>
<organism evidence="6 7">
    <name type="scientific">Ligaoa zhengdingensis</name>
    <dbReference type="NCBI Taxonomy" id="2763658"/>
    <lineage>
        <taxon>Bacteria</taxon>
        <taxon>Bacillati</taxon>
        <taxon>Bacillota</taxon>
        <taxon>Clostridia</taxon>
        <taxon>Eubacteriales</taxon>
        <taxon>Oscillospiraceae</taxon>
        <taxon>Ligaoa</taxon>
    </lineage>
</organism>
<evidence type="ECO:0000313" key="6">
    <source>
        <dbReference type="EMBL" id="MBC8545652.1"/>
    </source>
</evidence>
<evidence type="ECO:0000256" key="4">
    <source>
        <dbReference type="ARBA" id="ARBA00023136"/>
    </source>
</evidence>
<comment type="caution">
    <text evidence="6">The sequence shown here is derived from an EMBL/GenBank/DDBJ whole genome shotgun (WGS) entry which is preliminary data.</text>
</comment>
<keyword evidence="7" id="KW-1185">Reference proteome</keyword>
<dbReference type="NCBIfam" id="TIGR02840">
    <property type="entry name" value="spore_YtaF"/>
    <property type="match status" value="1"/>
</dbReference>
<feature type="transmembrane region" description="Helical" evidence="5">
    <location>
        <begin position="6"/>
        <end position="27"/>
    </location>
</feature>
<keyword evidence="3 5" id="KW-1133">Transmembrane helix</keyword>
<dbReference type="AlphaFoldDB" id="A0A926DXH7"/>
<proteinExistence type="predicted"/>
<protein>
    <submittedName>
        <fullName evidence="6">Sporulation membrane protein YtaF</fullName>
    </submittedName>
</protein>
<name>A0A926DXH7_9FIRM</name>
<dbReference type="PANTHER" id="PTHR35529:SF2">
    <property type="entry name" value="SPORULATION PROTEIN YTAF-RELATED"/>
    <property type="match status" value="1"/>
</dbReference>
<accession>A0A926DXH7</accession>
<feature type="transmembrane region" description="Helical" evidence="5">
    <location>
        <begin position="66"/>
        <end position="86"/>
    </location>
</feature>
<evidence type="ECO:0000313" key="7">
    <source>
        <dbReference type="Proteomes" id="UP000653127"/>
    </source>
</evidence>
<feature type="transmembrane region" description="Helical" evidence="5">
    <location>
        <begin position="163"/>
        <end position="184"/>
    </location>
</feature>
<feature type="transmembrane region" description="Helical" evidence="5">
    <location>
        <begin position="39"/>
        <end position="60"/>
    </location>
</feature>
<reference evidence="6" key="1">
    <citation type="submission" date="2020-08" db="EMBL/GenBank/DDBJ databases">
        <title>Genome public.</title>
        <authorList>
            <person name="Liu C."/>
            <person name="Sun Q."/>
        </authorList>
    </citation>
    <scope>NUCLEOTIDE SEQUENCE</scope>
    <source>
        <strain evidence="6">NSJ-31</strain>
    </source>
</reference>
<feature type="transmembrane region" description="Helical" evidence="5">
    <location>
        <begin position="191"/>
        <end position="209"/>
    </location>
</feature>
<dbReference type="PANTHER" id="PTHR35529">
    <property type="entry name" value="MANGANESE EFFLUX PUMP MNTP-RELATED"/>
    <property type="match status" value="1"/>
</dbReference>
<dbReference type="InterPro" id="IPR003810">
    <property type="entry name" value="Mntp/YtaF"/>
</dbReference>